<dbReference type="Proteomes" id="UP000297703">
    <property type="component" value="Unassembled WGS sequence"/>
</dbReference>
<dbReference type="InterPro" id="IPR050479">
    <property type="entry name" value="CYP11_CYP27_families"/>
</dbReference>
<dbReference type="PRINTS" id="PR00463">
    <property type="entry name" value="EP450I"/>
</dbReference>
<sequence length="580" mass="65108">MPGEEGRGGPGGARGLMPGEEGRGGRAQPVRALGVAVSLRGGAGRGGPVPGDLRGEPRGARLLSEPRTPAMGPPSQLWKRPAQRRLSRCLPSGAARSSTAPALAAAPAPAAARPLPYEAIPRSGRNAWLSLYRLWRSNSFPRFHLVMQRNFQRLGPIYRETVGTYNCVNVLLPRDAAQLFQSEGIFPRRMGIESWIAHRQLRNHKCGIFLLNGEEWRSDRLILNKEVISPAGTRKFLPFLNAVAQDFVTLMHRRISKNTRRSLTIDLYSDLFRFTLEGSSYALYGERLGLLEESPNAESQRFISAVETMLRTTLPLLFIPPGLMRWVTSKLWRDHIEAWDTIFKHADKCIQNIYQEFCLGQPRKYSGIMAELLMQAELPLDSIKANITEFTAGGVDTTAMPLLFTLFELARNPNVQTAIRREITEAESQGPRELSKVLNSMPLLKSTLKETLRLYPVGITVQRYPTKDVVLQNYCVPAGTLCQVGLYAMGRSPEVFSNPERYDPLRWLSKEENSFKALAFGFGARQCIGRRLAETEMMLFLMHVLRNFRIDTVSKADIKTVFGFILMPEKPPLLTFRPID</sequence>
<dbReference type="PRINTS" id="PR00385">
    <property type="entry name" value="P450"/>
</dbReference>
<gene>
    <name evidence="18" type="ORF">DR999_PMT18948</name>
</gene>
<keyword evidence="7" id="KW-0809">Transit peptide</keyword>
<proteinExistence type="inferred from homology"/>
<dbReference type="InterPro" id="IPR017972">
    <property type="entry name" value="Cyt_P450_CS"/>
</dbReference>
<evidence type="ECO:0000256" key="6">
    <source>
        <dbReference type="ARBA" id="ARBA00022723"/>
    </source>
</evidence>
<dbReference type="SUPFAM" id="SSF48264">
    <property type="entry name" value="Cytochrome P450"/>
    <property type="match status" value="1"/>
</dbReference>
<evidence type="ECO:0000256" key="11">
    <source>
        <dbReference type="ARBA" id="ARBA00023128"/>
    </source>
</evidence>
<dbReference type="STRING" id="55544.A0A4D9DRX6"/>
<evidence type="ECO:0000256" key="12">
    <source>
        <dbReference type="ARBA" id="ARBA00023136"/>
    </source>
</evidence>
<keyword evidence="10 16" id="KW-0503">Monooxygenase</keyword>
<evidence type="ECO:0000256" key="9">
    <source>
        <dbReference type="ARBA" id="ARBA00023004"/>
    </source>
</evidence>
<keyword evidence="11" id="KW-0496">Mitochondrion</keyword>
<dbReference type="GO" id="GO:0034650">
    <property type="term" value="P:cortisol metabolic process"/>
    <property type="evidence" value="ECO:0007669"/>
    <property type="project" value="TreeGrafter"/>
</dbReference>
<evidence type="ECO:0000256" key="14">
    <source>
        <dbReference type="ARBA" id="ARBA00042800"/>
    </source>
</evidence>
<evidence type="ECO:0000256" key="7">
    <source>
        <dbReference type="ARBA" id="ARBA00022946"/>
    </source>
</evidence>
<dbReference type="CDD" id="cd20644">
    <property type="entry name" value="CYP11B"/>
    <property type="match status" value="1"/>
</dbReference>
<dbReference type="GO" id="GO:0008203">
    <property type="term" value="P:cholesterol metabolic process"/>
    <property type="evidence" value="ECO:0007669"/>
    <property type="project" value="TreeGrafter"/>
</dbReference>
<dbReference type="Pfam" id="PF00067">
    <property type="entry name" value="p450"/>
    <property type="match status" value="1"/>
</dbReference>
<evidence type="ECO:0000256" key="2">
    <source>
        <dbReference type="ARBA" id="ARBA00004325"/>
    </source>
</evidence>
<evidence type="ECO:0000256" key="15">
    <source>
        <dbReference type="PIRSR" id="PIRSR602401-1"/>
    </source>
</evidence>
<evidence type="ECO:0000256" key="13">
    <source>
        <dbReference type="ARBA" id="ARBA00023250"/>
    </source>
</evidence>
<dbReference type="PROSITE" id="PS00086">
    <property type="entry name" value="CYTOCHROME_P450"/>
    <property type="match status" value="1"/>
</dbReference>
<comment type="caution">
    <text evidence="18">The sequence shown here is derived from an EMBL/GenBank/DDBJ whole genome shotgun (WGS) entry which is preliminary data.</text>
</comment>
<evidence type="ECO:0000313" key="19">
    <source>
        <dbReference type="Proteomes" id="UP000297703"/>
    </source>
</evidence>
<dbReference type="InterPro" id="IPR036396">
    <property type="entry name" value="Cyt_P450_sf"/>
</dbReference>
<comment type="cofactor">
    <cofactor evidence="1 15">
        <name>heme</name>
        <dbReference type="ChEBI" id="CHEBI:30413"/>
    </cofactor>
</comment>
<evidence type="ECO:0000256" key="4">
    <source>
        <dbReference type="ARBA" id="ARBA00012767"/>
    </source>
</evidence>
<dbReference type="OrthoDB" id="3945418at2759"/>
<keyword evidence="6 15" id="KW-0479">Metal-binding</keyword>
<keyword evidence="8 16" id="KW-0560">Oxidoreductase</keyword>
<dbReference type="PANTHER" id="PTHR24279">
    <property type="entry name" value="CYTOCHROME P450"/>
    <property type="match status" value="1"/>
</dbReference>
<dbReference type="EMBL" id="QXTE01000351">
    <property type="protein sequence ID" value="TFJ99071.1"/>
    <property type="molecule type" value="Genomic_DNA"/>
</dbReference>
<keyword evidence="9 15" id="KW-0408">Iron</keyword>
<evidence type="ECO:0000256" key="3">
    <source>
        <dbReference type="ARBA" id="ARBA00010617"/>
    </source>
</evidence>
<comment type="similarity">
    <text evidence="3 16">Belongs to the cytochrome P450 family.</text>
</comment>
<name>A0A4D9DRX6_9SAUR</name>
<dbReference type="InterPro" id="IPR002401">
    <property type="entry name" value="Cyt_P450_E_grp-I"/>
</dbReference>
<evidence type="ECO:0000256" key="5">
    <source>
        <dbReference type="ARBA" id="ARBA00022617"/>
    </source>
</evidence>
<dbReference type="InterPro" id="IPR001128">
    <property type="entry name" value="Cyt_P450"/>
</dbReference>
<dbReference type="GO" id="GO:0071375">
    <property type="term" value="P:cellular response to peptide hormone stimulus"/>
    <property type="evidence" value="ECO:0007669"/>
    <property type="project" value="TreeGrafter"/>
</dbReference>
<evidence type="ECO:0000256" key="8">
    <source>
        <dbReference type="ARBA" id="ARBA00023002"/>
    </source>
</evidence>
<dbReference type="GO" id="GO:0005506">
    <property type="term" value="F:iron ion binding"/>
    <property type="evidence" value="ECO:0007669"/>
    <property type="project" value="InterPro"/>
</dbReference>
<keyword evidence="13" id="KW-0755">Steroidogenesis</keyword>
<keyword evidence="19" id="KW-1185">Reference proteome</keyword>
<evidence type="ECO:0000256" key="17">
    <source>
        <dbReference type="SAM" id="MobiDB-lite"/>
    </source>
</evidence>
<organism evidence="18 19">
    <name type="scientific">Platysternon megacephalum</name>
    <name type="common">big-headed turtle</name>
    <dbReference type="NCBI Taxonomy" id="55544"/>
    <lineage>
        <taxon>Eukaryota</taxon>
        <taxon>Metazoa</taxon>
        <taxon>Chordata</taxon>
        <taxon>Craniata</taxon>
        <taxon>Vertebrata</taxon>
        <taxon>Euteleostomi</taxon>
        <taxon>Archelosauria</taxon>
        <taxon>Testudinata</taxon>
        <taxon>Testudines</taxon>
        <taxon>Cryptodira</taxon>
        <taxon>Durocryptodira</taxon>
        <taxon>Testudinoidea</taxon>
        <taxon>Platysternidae</taxon>
        <taxon>Platysternon</taxon>
    </lineage>
</organism>
<keyword evidence="5 15" id="KW-0349">Heme</keyword>
<dbReference type="EC" id="1.14.15.4" evidence="4"/>
<protein>
    <recommendedName>
        <fullName evidence="4">steroid 11beta-monooxygenase</fullName>
        <ecNumber evidence="4">1.14.15.4</ecNumber>
    </recommendedName>
    <alternativeName>
        <fullName evidence="14">Cytochrome P450C11</fullName>
    </alternativeName>
</protein>
<accession>A0A4D9DRX6</accession>
<dbReference type="PANTHER" id="PTHR24279:SF1">
    <property type="entry name" value="CYTOCHROME P450 11B2, MITOCHONDRIAL"/>
    <property type="match status" value="1"/>
</dbReference>
<keyword evidence="12" id="KW-0472">Membrane</keyword>
<reference evidence="18 19" key="1">
    <citation type="submission" date="2019-04" db="EMBL/GenBank/DDBJ databases">
        <title>Draft genome of the big-headed turtle Platysternon megacephalum.</title>
        <authorList>
            <person name="Gong S."/>
        </authorList>
    </citation>
    <scope>NUCLEOTIDE SEQUENCE [LARGE SCALE GENOMIC DNA]</scope>
    <source>
        <strain evidence="18">DO16091913</strain>
        <tissue evidence="18">Muscle</tissue>
    </source>
</reference>
<dbReference type="GO" id="GO:0005743">
    <property type="term" value="C:mitochondrial inner membrane"/>
    <property type="evidence" value="ECO:0007669"/>
    <property type="project" value="TreeGrafter"/>
</dbReference>
<comment type="subcellular location">
    <subcellularLocation>
        <location evidence="2">Mitochondrion membrane</location>
    </subcellularLocation>
</comment>
<dbReference type="GO" id="GO:0004507">
    <property type="term" value="F:steroid 11-beta-monooxygenase activity"/>
    <property type="evidence" value="ECO:0007669"/>
    <property type="project" value="UniProtKB-EC"/>
</dbReference>
<evidence type="ECO:0000256" key="1">
    <source>
        <dbReference type="ARBA" id="ARBA00001971"/>
    </source>
</evidence>
<dbReference type="AlphaFoldDB" id="A0A4D9DRX6"/>
<dbReference type="GO" id="GO:0047783">
    <property type="term" value="F:corticosterone 18-monooxygenase activity"/>
    <property type="evidence" value="ECO:0007669"/>
    <property type="project" value="TreeGrafter"/>
</dbReference>
<evidence type="ECO:0000256" key="10">
    <source>
        <dbReference type="ARBA" id="ARBA00023033"/>
    </source>
</evidence>
<dbReference type="GO" id="GO:0020037">
    <property type="term" value="F:heme binding"/>
    <property type="evidence" value="ECO:0007669"/>
    <property type="project" value="InterPro"/>
</dbReference>
<reference evidence="18 19" key="2">
    <citation type="submission" date="2019-04" db="EMBL/GenBank/DDBJ databases">
        <title>The genome sequence of big-headed turtle.</title>
        <authorList>
            <person name="Gong S."/>
        </authorList>
    </citation>
    <scope>NUCLEOTIDE SEQUENCE [LARGE SCALE GENOMIC DNA]</scope>
    <source>
        <strain evidence="18">DO16091913</strain>
        <tissue evidence="18">Muscle</tissue>
    </source>
</reference>
<evidence type="ECO:0000256" key="16">
    <source>
        <dbReference type="RuleBase" id="RU000461"/>
    </source>
</evidence>
<feature type="region of interest" description="Disordered" evidence="17">
    <location>
        <begin position="1"/>
        <end position="82"/>
    </location>
</feature>
<dbReference type="GO" id="GO:0006704">
    <property type="term" value="P:glucocorticoid biosynthetic process"/>
    <property type="evidence" value="ECO:0007669"/>
    <property type="project" value="TreeGrafter"/>
</dbReference>
<dbReference type="FunFam" id="1.10.630.10:FF:000015">
    <property type="entry name" value="Cholesterol side-chain cleavage enzyme, mitochondrial"/>
    <property type="match status" value="1"/>
</dbReference>
<evidence type="ECO:0000313" key="18">
    <source>
        <dbReference type="EMBL" id="TFJ99071.1"/>
    </source>
</evidence>
<dbReference type="GO" id="GO:0032342">
    <property type="term" value="P:aldosterone biosynthetic process"/>
    <property type="evidence" value="ECO:0007669"/>
    <property type="project" value="TreeGrafter"/>
</dbReference>
<dbReference type="Gene3D" id="1.10.630.10">
    <property type="entry name" value="Cytochrome P450"/>
    <property type="match status" value="1"/>
</dbReference>
<feature type="binding site" description="axial binding residue" evidence="15">
    <location>
        <position position="527"/>
    </location>
    <ligand>
        <name>heme</name>
        <dbReference type="ChEBI" id="CHEBI:30413"/>
    </ligand>
    <ligandPart>
        <name>Fe</name>
        <dbReference type="ChEBI" id="CHEBI:18248"/>
    </ligandPart>
</feature>